<dbReference type="Pfam" id="PF20250">
    <property type="entry name" value="FapA_N"/>
    <property type="match status" value="1"/>
</dbReference>
<evidence type="ECO:0000256" key="1">
    <source>
        <dbReference type="SAM" id="Coils"/>
    </source>
</evidence>
<feature type="coiled-coil region" evidence="1">
    <location>
        <begin position="449"/>
        <end position="512"/>
    </location>
</feature>
<dbReference type="PANTHER" id="PTHR38032">
    <property type="entry name" value="POLYMERASE-RELATED"/>
    <property type="match status" value="1"/>
</dbReference>
<evidence type="ECO:0000256" key="2">
    <source>
        <dbReference type="SAM" id="MobiDB-lite"/>
    </source>
</evidence>
<sequence>MMFRATQDNSQVEWVVDDPTSAPLPSLEQLKKAFSESPYASYCFLEGVFEEALTQLAVAATASTASTEALVFIIAERKDAQIRVVVSDDQMMAGIEVIGAFGGKQLDLEALQYALAANSVTFGIHEKKLAKIATHLQSLAPGEVFQGVVANGSPPKAGSDGVIKQLARTAKDRILRPKEKEDGTVDMRDLGDLVTVAEGTPLMERVPATEGASGTDVCGKPIPPEPGKQPALSSGSGTRFNPVNPHLLESSREGVPVEIENGMMVDDVLVINQVNVTTGHVRFKGSVIIEGDVGEGMVVESGGDITVGGGVSSATLDAAGSITISKGIIGRPIDHDEIDSGSNHADSMNCHITAKLDVAANFAQYAAINTGRNITLTRQASHCDIRCLHTLTLGSEDNPRGRLLGGIAKVGEQVKAGEIGTAAGAKTEIDMSVLFVVMKQQMQESSRALKRSAENVIEAASQIKQLKKAEKPELLPELKNAVARYKSSKKENAELQQEVEHYRKEVLRLQKSCQVSAASKLHSRLTVQFGKQRVTSERDYGPSIIKMTDEGLQISPI</sequence>
<organism evidence="4 5">
    <name type="scientific">Corallincola spongiicola</name>
    <dbReference type="NCBI Taxonomy" id="2520508"/>
    <lineage>
        <taxon>Bacteria</taxon>
        <taxon>Pseudomonadati</taxon>
        <taxon>Pseudomonadota</taxon>
        <taxon>Gammaproteobacteria</taxon>
        <taxon>Alteromonadales</taxon>
        <taxon>Psychromonadaceae</taxon>
        <taxon>Corallincola</taxon>
    </lineage>
</organism>
<feature type="compositionally biased region" description="Polar residues" evidence="2">
    <location>
        <begin position="231"/>
        <end position="241"/>
    </location>
</feature>
<feature type="domain" description="Flagellar Assembly Protein A N-terminal region" evidence="3">
    <location>
        <begin position="82"/>
        <end position="261"/>
    </location>
</feature>
<feature type="region of interest" description="Disordered" evidence="2">
    <location>
        <begin position="209"/>
        <end position="249"/>
    </location>
</feature>
<dbReference type="RefSeq" id="WP_130567065.1">
    <property type="nucleotide sequence ID" value="NZ_SHLY01000004.1"/>
</dbReference>
<protein>
    <submittedName>
        <fullName evidence="4">DUF342 domain-containing protein</fullName>
    </submittedName>
</protein>
<evidence type="ECO:0000313" key="4">
    <source>
        <dbReference type="EMBL" id="TAA45066.1"/>
    </source>
</evidence>
<dbReference type="Pfam" id="PF03961">
    <property type="entry name" value="FapA"/>
    <property type="match status" value="1"/>
</dbReference>
<dbReference type="InterPro" id="IPR046866">
    <property type="entry name" value="FapA_N"/>
</dbReference>
<accession>A0ABY1WNC8</accession>
<name>A0ABY1WNC8_9GAMM</name>
<proteinExistence type="predicted"/>
<gene>
    <name evidence="4" type="ORF">EXY25_12725</name>
</gene>
<dbReference type="InterPro" id="IPR046865">
    <property type="entry name" value="FapA_b_solenoid"/>
</dbReference>
<dbReference type="PANTHER" id="PTHR38032:SF1">
    <property type="entry name" value="RNA-BINDING PROTEIN KHPB N-TERMINAL DOMAIN-CONTAINING PROTEIN"/>
    <property type="match status" value="1"/>
</dbReference>
<dbReference type="EMBL" id="SHLY01000004">
    <property type="protein sequence ID" value="TAA45066.1"/>
    <property type="molecule type" value="Genomic_DNA"/>
</dbReference>
<evidence type="ECO:0000313" key="5">
    <source>
        <dbReference type="Proteomes" id="UP000292544"/>
    </source>
</evidence>
<keyword evidence="1" id="KW-0175">Coiled coil</keyword>
<reference evidence="5" key="1">
    <citation type="submission" date="2019-02" db="EMBL/GenBank/DDBJ databases">
        <title>Draft genome sequence of Muricauda sp. 176CP4-71.</title>
        <authorList>
            <person name="Park J.-S."/>
        </authorList>
    </citation>
    <scope>NUCLEOTIDE SEQUENCE [LARGE SCALE GENOMIC DNA]</scope>
    <source>
        <strain evidence="5">176GS2-150</strain>
    </source>
</reference>
<dbReference type="Proteomes" id="UP000292544">
    <property type="component" value="Unassembled WGS sequence"/>
</dbReference>
<comment type="caution">
    <text evidence="4">The sequence shown here is derived from an EMBL/GenBank/DDBJ whole genome shotgun (WGS) entry which is preliminary data.</text>
</comment>
<dbReference type="InterPro" id="IPR005646">
    <property type="entry name" value="FapA"/>
</dbReference>
<keyword evidence="5" id="KW-1185">Reference proteome</keyword>
<evidence type="ECO:0000259" key="3">
    <source>
        <dbReference type="Pfam" id="PF20250"/>
    </source>
</evidence>